<evidence type="ECO:0000256" key="7">
    <source>
        <dbReference type="ARBA" id="ARBA00022527"/>
    </source>
</evidence>
<evidence type="ECO:0000313" key="17">
    <source>
        <dbReference type="EMBL" id="PSR81516.1"/>
    </source>
</evidence>
<organism evidence="17 18">
    <name type="scientific">Coniella lustricola</name>
    <dbReference type="NCBI Taxonomy" id="2025994"/>
    <lineage>
        <taxon>Eukaryota</taxon>
        <taxon>Fungi</taxon>
        <taxon>Dikarya</taxon>
        <taxon>Ascomycota</taxon>
        <taxon>Pezizomycotina</taxon>
        <taxon>Sordariomycetes</taxon>
        <taxon>Sordariomycetidae</taxon>
        <taxon>Diaporthales</taxon>
        <taxon>Schizoparmaceae</taxon>
        <taxon>Coniella</taxon>
    </lineage>
</organism>
<feature type="domain" description="Protein kinase" evidence="16">
    <location>
        <begin position="1"/>
        <end position="211"/>
    </location>
</feature>
<dbReference type="OrthoDB" id="248923at2759"/>
<evidence type="ECO:0000256" key="13">
    <source>
        <dbReference type="ARBA" id="ARBA00033194"/>
    </source>
</evidence>
<dbReference type="AlphaFoldDB" id="A0A2T3A2A0"/>
<dbReference type="InterPro" id="IPR008266">
    <property type="entry name" value="Tyr_kinase_AS"/>
</dbReference>
<dbReference type="Gene3D" id="1.10.510.10">
    <property type="entry name" value="Transferase(Phosphotransferase) domain 1"/>
    <property type="match status" value="1"/>
</dbReference>
<evidence type="ECO:0000256" key="1">
    <source>
        <dbReference type="ARBA" id="ARBA00003747"/>
    </source>
</evidence>
<evidence type="ECO:0000313" key="18">
    <source>
        <dbReference type="Proteomes" id="UP000241462"/>
    </source>
</evidence>
<keyword evidence="11" id="KW-0067">ATP-binding</keyword>
<comment type="subunit">
    <text evidence="3">Component of the EKC/KEOPS complex composed of at least BUD32, CGI121, GON7, KAE1 and PCC1; the whole complex dimerizes.</text>
</comment>
<dbReference type="InterPro" id="IPR000719">
    <property type="entry name" value="Prot_kinase_dom"/>
</dbReference>
<evidence type="ECO:0000259" key="16">
    <source>
        <dbReference type="PROSITE" id="PS50011"/>
    </source>
</evidence>
<dbReference type="Proteomes" id="UP000241462">
    <property type="component" value="Unassembled WGS sequence"/>
</dbReference>
<evidence type="ECO:0000256" key="5">
    <source>
        <dbReference type="ARBA" id="ARBA00013948"/>
    </source>
</evidence>
<evidence type="ECO:0000256" key="15">
    <source>
        <dbReference type="ARBA" id="ARBA00048679"/>
    </source>
</evidence>
<dbReference type="GO" id="GO:0004674">
    <property type="term" value="F:protein serine/threonine kinase activity"/>
    <property type="evidence" value="ECO:0007669"/>
    <property type="project" value="UniProtKB-KW"/>
</dbReference>
<comment type="catalytic activity">
    <reaction evidence="15">
        <text>L-seryl-[protein] + ATP = O-phospho-L-seryl-[protein] + ADP + H(+)</text>
        <dbReference type="Rhea" id="RHEA:17989"/>
        <dbReference type="Rhea" id="RHEA-COMP:9863"/>
        <dbReference type="Rhea" id="RHEA-COMP:11604"/>
        <dbReference type="ChEBI" id="CHEBI:15378"/>
        <dbReference type="ChEBI" id="CHEBI:29999"/>
        <dbReference type="ChEBI" id="CHEBI:30616"/>
        <dbReference type="ChEBI" id="CHEBI:83421"/>
        <dbReference type="ChEBI" id="CHEBI:456216"/>
        <dbReference type="EC" id="2.7.11.1"/>
    </reaction>
</comment>
<evidence type="ECO:0000256" key="8">
    <source>
        <dbReference type="ARBA" id="ARBA00022679"/>
    </source>
</evidence>
<dbReference type="CDD" id="cd00180">
    <property type="entry name" value="PKc"/>
    <property type="match status" value="1"/>
</dbReference>
<reference evidence="17 18" key="1">
    <citation type="journal article" date="2018" name="Mycol. Prog.">
        <title>Coniella lustricola, a new species from submerged detritus.</title>
        <authorList>
            <person name="Raudabaugh D.B."/>
            <person name="Iturriaga T."/>
            <person name="Carver A."/>
            <person name="Mondo S."/>
            <person name="Pangilinan J."/>
            <person name="Lipzen A."/>
            <person name="He G."/>
            <person name="Amirebrahimi M."/>
            <person name="Grigoriev I.V."/>
            <person name="Miller A.N."/>
        </authorList>
    </citation>
    <scope>NUCLEOTIDE SEQUENCE [LARGE SCALE GENOMIC DNA]</scope>
    <source>
        <strain evidence="17 18">B22-T-1</strain>
    </source>
</reference>
<dbReference type="GO" id="GO:0005524">
    <property type="term" value="F:ATP binding"/>
    <property type="evidence" value="ECO:0007669"/>
    <property type="project" value="UniProtKB-KW"/>
</dbReference>
<evidence type="ECO:0000256" key="4">
    <source>
        <dbReference type="ARBA" id="ARBA00012513"/>
    </source>
</evidence>
<dbReference type="PANTHER" id="PTHR11584">
    <property type="entry name" value="SERINE/THREONINE PROTEIN KINASE"/>
    <property type="match status" value="1"/>
</dbReference>
<accession>A0A2T3A2A0</accession>
<dbReference type="PANTHER" id="PTHR11584:SF369">
    <property type="entry name" value="MITOGEN-ACTIVATED PROTEIN KINASE KINASE KINASE 19-RELATED"/>
    <property type="match status" value="1"/>
</dbReference>
<comment type="catalytic activity">
    <reaction evidence="14">
        <text>L-threonyl-[protein] + ATP = O-phospho-L-threonyl-[protein] + ADP + H(+)</text>
        <dbReference type="Rhea" id="RHEA:46608"/>
        <dbReference type="Rhea" id="RHEA-COMP:11060"/>
        <dbReference type="Rhea" id="RHEA-COMP:11605"/>
        <dbReference type="ChEBI" id="CHEBI:15378"/>
        <dbReference type="ChEBI" id="CHEBI:30013"/>
        <dbReference type="ChEBI" id="CHEBI:30616"/>
        <dbReference type="ChEBI" id="CHEBI:61977"/>
        <dbReference type="ChEBI" id="CHEBI:456216"/>
        <dbReference type="EC" id="2.7.11.1"/>
    </reaction>
</comment>
<evidence type="ECO:0000256" key="3">
    <source>
        <dbReference type="ARBA" id="ARBA00011534"/>
    </source>
</evidence>
<evidence type="ECO:0000256" key="10">
    <source>
        <dbReference type="ARBA" id="ARBA00022777"/>
    </source>
</evidence>
<dbReference type="PROSITE" id="PS50011">
    <property type="entry name" value="PROTEIN_KINASE_DOM"/>
    <property type="match status" value="1"/>
</dbReference>
<evidence type="ECO:0000256" key="2">
    <source>
        <dbReference type="ARBA" id="ARBA00006529"/>
    </source>
</evidence>
<keyword evidence="9" id="KW-0547">Nucleotide-binding</keyword>
<dbReference type="Pfam" id="PF00069">
    <property type="entry name" value="Pkinase"/>
    <property type="match status" value="1"/>
</dbReference>
<keyword evidence="18" id="KW-1185">Reference proteome</keyword>
<keyword evidence="7" id="KW-0723">Serine/threonine-protein kinase</keyword>
<comment type="similarity">
    <text evidence="2">Belongs to the protein kinase superfamily. STE Ser/Thr protein kinase family. MAP kinase kinase kinase subfamily.</text>
</comment>
<dbReference type="STRING" id="2025994.A0A2T3A2A0"/>
<dbReference type="InParanoid" id="A0A2T3A2A0"/>
<dbReference type="InterPro" id="IPR011009">
    <property type="entry name" value="Kinase-like_dom_sf"/>
</dbReference>
<dbReference type="SUPFAM" id="SSF56112">
    <property type="entry name" value="Protein kinase-like (PK-like)"/>
    <property type="match status" value="1"/>
</dbReference>
<keyword evidence="8" id="KW-0808">Transferase</keyword>
<evidence type="ECO:0000256" key="6">
    <source>
        <dbReference type="ARBA" id="ARBA00019973"/>
    </source>
</evidence>
<dbReference type="PROSITE" id="PS00109">
    <property type="entry name" value="PROTEIN_KINASE_TYR"/>
    <property type="match status" value="1"/>
</dbReference>
<dbReference type="EC" id="2.7.11.1" evidence="4"/>
<name>A0A2T3A2A0_9PEZI</name>
<keyword evidence="10 17" id="KW-0418">Kinase</keyword>
<evidence type="ECO:0000256" key="14">
    <source>
        <dbReference type="ARBA" id="ARBA00047899"/>
    </source>
</evidence>
<proteinExistence type="inferred from homology"/>
<feature type="non-terminal residue" evidence="17">
    <location>
        <position position="211"/>
    </location>
</feature>
<evidence type="ECO:0000256" key="9">
    <source>
        <dbReference type="ARBA" id="ARBA00022741"/>
    </source>
</evidence>
<gene>
    <name evidence="17" type="ORF">BD289DRAFT_372520</name>
</gene>
<dbReference type="SMART" id="SM00220">
    <property type="entry name" value="S_TKc"/>
    <property type="match status" value="1"/>
</dbReference>
<evidence type="ECO:0000256" key="12">
    <source>
        <dbReference type="ARBA" id="ARBA00030980"/>
    </source>
</evidence>
<protein>
    <recommendedName>
        <fullName evidence="6">EKC/KEOPS complex subunit BUD32</fullName>
        <ecNumber evidence="4">2.7.11.1</ecNumber>
    </recommendedName>
    <alternativeName>
        <fullName evidence="12 13">Atypical Serine/threonine protein kinase BUD32</fullName>
    </alternativeName>
    <alternativeName>
        <fullName evidence="5">EKC/KEOPS complex subunit bud32</fullName>
    </alternativeName>
</protein>
<comment type="function">
    <text evidence="1">Component of the EKC/KEOPS complex that is required for the formation of a threonylcarbamoyl group on adenosine at position 37 (t(6)A37) in tRNAs that read codons beginning with adenine. The complex is probably involved in the transfer of the threonylcarbamoyl moiety of threonylcarbamoyl-AMP (TC-AMP) to the N6 group of A37. BUD32 has ATPase activity in the context of the EKC/KEOPS complex and likely plays a supporting role to the catalytic subunit KAE1. The EKC/KEOPS complex also promotes both telomere uncapping and telomere elongation. The complex is required for efficient recruitment of transcriptional coactivators.</text>
</comment>
<evidence type="ECO:0000256" key="11">
    <source>
        <dbReference type="ARBA" id="ARBA00022840"/>
    </source>
</evidence>
<dbReference type="EMBL" id="KZ678500">
    <property type="protein sequence ID" value="PSR81516.1"/>
    <property type="molecule type" value="Genomic_DNA"/>
</dbReference>
<sequence length="211" mass="24328">MYLLLSRKGCPKSFRRNSFANRTYRGVDLVRSVLSFKHYARKRVLRGRDSERSREAQNAMINELRQLKRLSHIHLVKIITSYTDNEYIAYLMEPIADCTLETLLATNSPPTPDYKAMVRTFYGCLAGALNYLHKNKVRHRDITARNILIKRGQVYLADFGSAYNSSHCVGSATRHLHTPVSMDYMAPEVAKREERDSKSDMFSLGVIFLEM</sequence>